<evidence type="ECO:0000313" key="5">
    <source>
        <dbReference type="Proteomes" id="UP001168098"/>
    </source>
</evidence>
<dbReference type="GO" id="GO:0010073">
    <property type="term" value="P:meristem maintenance"/>
    <property type="evidence" value="ECO:0007669"/>
    <property type="project" value="InterPro"/>
</dbReference>
<feature type="compositionally biased region" description="Polar residues" evidence="2">
    <location>
        <begin position="387"/>
        <end position="397"/>
    </location>
</feature>
<comment type="caution">
    <text evidence="4">The sequence shown here is derived from an EMBL/GenBank/DDBJ whole genome shotgun (WGS) entry which is preliminary data.</text>
</comment>
<keyword evidence="1" id="KW-0175">Coiled coil</keyword>
<dbReference type="Proteomes" id="UP001168098">
    <property type="component" value="Unassembled WGS sequence"/>
</dbReference>
<accession>A0AA38ZTN4</accession>
<evidence type="ECO:0000256" key="2">
    <source>
        <dbReference type="SAM" id="MobiDB-lite"/>
    </source>
</evidence>
<dbReference type="InterPro" id="IPR044824">
    <property type="entry name" value="MAIN-like"/>
</dbReference>
<reference evidence="4 5" key="1">
    <citation type="journal article" date="2023" name="BMC Biotechnol.">
        <title>Vitis rotundifolia cv Carlos genome sequencing.</title>
        <authorList>
            <person name="Huff M."/>
            <person name="Hulse-Kemp A."/>
            <person name="Scheffler B."/>
            <person name="Youngblood R."/>
            <person name="Simpson S."/>
            <person name="Babiker E."/>
            <person name="Staton M."/>
        </authorList>
    </citation>
    <scope>NUCLEOTIDE SEQUENCE [LARGE SCALE GENOMIC DNA]</scope>
    <source>
        <tissue evidence="4">Leaf</tissue>
    </source>
</reference>
<feature type="region of interest" description="Disordered" evidence="2">
    <location>
        <begin position="375"/>
        <end position="397"/>
    </location>
</feature>
<keyword evidence="5" id="KW-1185">Reference proteome</keyword>
<name>A0AA38ZTN4_VITRO</name>
<dbReference type="InterPro" id="IPR019557">
    <property type="entry name" value="AminoTfrase-like_pln_mobile"/>
</dbReference>
<dbReference type="AlphaFoldDB" id="A0AA38ZTN4"/>
<protein>
    <recommendedName>
        <fullName evidence="3">Aminotransferase-like plant mobile domain-containing protein</fullName>
    </recommendedName>
</protein>
<feature type="domain" description="Aminotransferase-like plant mobile" evidence="3">
    <location>
        <begin position="50"/>
        <end position="276"/>
    </location>
</feature>
<proteinExistence type="predicted"/>
<sequence>MKRATRKSSIGLEEERSSVGNFSTRFSLPSFVRRVEKLTDDQRNAIKKMGFGHLLEMPIQTLNKNLLVELMERWSCEKHAFILLPGEISITLMDVALILGLRVMGDSVVLKEDEPFSDLEKEYGATISNRKIMVSSIENKLESIGEIANDDFARAFLLFTFGTFLFPNANGKVDSRYLSVLKDLDNVHQLAWGAAVLEDIIKWLSKKKEMNVQYVGSCLIFLQIWSYEHIDIARPSLLDCYLTFPRACRWENCRSHQRKWITTKFKELQENQITWELQLTSEELEIDIIKEIIAAQNDRIDVSKPEYPSSIISTVDDDNLRIRSHMMDKQGVENGSEREIVREGHRIQENNLEHLRAPENVVEVLTDATGCPSASSCVSEEPKEQMQHPSTSKNFSMNSTISVEDDLRTRYQFLEEQNMKLVEEIDKLRRENNILREQLLSSQQLEGQIVDLNKEVNDLRRDNELLSFSSNNLVSRLERLLLDEDVNATGEI</sequence>
<dbReference type="PANTHER" id="PTHR46033">
    <property type="entry name" value="PROTEIN MAIN-LIKE 2"/>
    <property type="match status" value="1"/>
</dbReference>
<dbReference type="Pfam" id="PF10536">
    <property type="entry name" value="PMD"/>
    <property type="match status" value="1"/>
</dbReference>
<evidence type="ECO:0000256" key="1">
    <source>
        <dbReference type="SAM" id="Coils"/>
    </source>
</evidence>
<evidence type="ECO:0000259" key="3">
    <source>
        <dbReference type="Pfam" id="PF10536"/>
    </source>
</evidence>
<feature type="coiled-coil region" evidence="1">
    <location>
        <begin position="404"/>
        <end position="462"/>
    </location>
</feature>
<dbReference type="PANTHER" id="PTHR46033:SF8">
    <property type="entry name" value="PROTEIN MAINTENANCE OF MERISTEMS-LIKE"/>
    <property type="match status" value="1"/>
</dbReference>
<organism evidence="4 5">
    <name type="scientific">Vitis rotundifolia</name>
    <name type="common">Muscadine grape</name>
    <dbReference type="NCBI Taxonomy" id="103349"/>
    <lineage>
        <taxon>Eukaryota</taxon>
        <taxon>Viridiplantae</taxon>
        <taxon>Streptophyta</taxon>
        <taxon>Embryophyta</taxon>
        <taxon>Tracheophyta</taxon>
        <taxon>Spermatophyta</taxon>
        <taxon>Magnoliopsida</taxon>
        <taxon>eudicotyledons</taxon>
        <taxon>Gunneridae</taxon>
        <taxon>Pentapetalae</taxon>
        <taxon>rosids</taxon>
        <taxon>Vitales</taxon>
        <taxon>Vitaceae</taxon>
        <taxon>Viteae</taxon>
        <taxon>Vitis</taxon>
    </lineage>
</organism>
<dbReference type="EMBL" id="JARBHA010000008">
    <property type="protein sequence ID" value="KAJ9694168.1"/>
    <property type="molecule type" value="Genomic_DNA"/>
</dbReference>
<evidence type="ECO:0000313" key="4">
    <source>
        <dbReference type="EMBL" id="KAJ9694168.1"/>
    </source>
</evidence>
<gene>
    <name evidence="4" type="ORF">PVL29_009920</name>
</gene>